<keyword evidence="4" id="KW-1133">Transmembrane helix</keyword>
<dbReference type="Pfam" id="PF03323">
    <property type="entry name" value="GerA"/>
    <property type="match status" value="1"/>
</dbReference>
<dbReference type="GO" id="GO:0016020">
    <property type="term" value="C:membrane"/>
    <property type="evidence" value="ECO:0007669"/>
    <property type="project" value="InterPro"/>
</dbReference>
<accession>A0A3Q9HTJ9</accession>
<reference evidence="5 6" key="1">
    <citation type="submission" date="2016-07" db="EMBL/GenBank/DDBJ databases">
        <title>Genome and transcriptome analysis of iron-reducing fermentative bacteria Anoxybacter fermentans.</title>
        <authorList>
            <person name="Zeng X."/>
            <person name="Shao Z."/>
        </authorList>
    </citation>
    <scope>NUCLEOTIDE SEQUENCE [LARGE SCALE GENOMIC DNA]</scope>
    <source>
        <strain evidence="5 6">DY22613</strain>
    </source>
</reference>
<dbReference type="PIRSF" id="PIRSF005690">
    <property type="entry name" value="GerBA"/>
    <property type="match status" value="1"/>
</dbReference>
<dbReference type="KEGG" id="aft:BBF96_12440"/>
<organism evidence="5 6">
    <name type="scientific">Anoxybacter fermentans</name>
    <dbReference type="NCBI Taxonomy" id="1323375"/>
    <lineage>
        <taxon>Bacteria</taxon>
        <taxon>Bacillati</taxon>
        <taxon>Bacillota</taxon>
        <taxon>Clostridia</taxon>
        <taxon>Halanaerobiales</taxon>
        <taxon>Anoxybacter</taxon>
    </lineage>
</organism>
<evidence type="ECO:0000313" key="5">
    <source>
        <dbReference type="EMBL" id="AZR74922.1"/>
    </source>
</evidence>
<feature type="compositionally biased region" description="Basic and acidic residues" evidence="3">
    <location>
        <begin position="492"/>
        <end position="505"/>
    </location>
</feature>
<proteinExistence type="inferred from homology"/>
<dbReference type="AlphaFoldDB" id="A0A3Q9HTJ9"/>
<dbReference type="InterPro" id="IPR004995">
    <property type="entry name" value="Spore_Ger"/>
</dbReference>
<dbReference type="PANTHER" id="PTHR22550">
    <property type="entry name" value="SPORE GERMINATION PROTEIN"/>
    <property type="match status" value="1"/>
</dbReference>
<dbReference type="InterPro" id="IPR050768">
    <property type="entry name" value="UPF0353/GerABKA_families"/>
</dbReference>
<feature type="transmembrane region" description="Helical" evidence="4">
    <location>
        <begin position="419"/>
        <end position="442"/>
    </location>
</feature>
<gene>
    <name evidence="5" type="ORF">BBF96_12440</name>
</gene>
<evidence type="ECO:0000256" key="1">
    <source>
        <dbReference type="ARBA" id="ARBA00005278"/>
    </source>
</evidence>
<dbReference type="EMBL" id="CP016379">
    <property type="protein sequence ID" value="AZR74922.1"/>
    <property type="molecule type" value="Genomic_DNA"/>
</dbReference>
<comment type="similarity">
    <text evidence="1">Belongs to the GerABKA family.</text>
</comment>
<feature type="transmembrane region" description="Helical" evidence="4">
    <location>
        <begin position="363"/>
        <end position="382"/>
    </location>
</feature>
<keyword evidence="2 4" id="KW-0472">Membrane</keyword>
<keyword evidence="4" id="KW-0812">Transmembrane</keyword>
<sequence>MVEGESFLTENYKDNLCRMKKVFQDCSDVIFRELKLNMDKPVAATIIYLDGLVDRVTLNNHILHSIMKIKKENYSDELTPIERLKRLKNLDLFVGEVKEERDMYKLINGVLSGEVILLLEKCDLALIINSRGWEARNVQEPEAESIIRGSREGFVETLRFNTALIRRRIKDPNLKLKMVQLGKKTNTDVAIMYIQGIAKDELIEEVEKRLKTVNIDGVFESGHLEEFIEDNIYSPFPQIIITERPDRVAGNLLEGKVAIIVDGTPQVTIVPGVFIQFYQSPEDYYERAIFGSALRIVRLVSFLTAMTATSLYVALVAFHPYLIPSDIILSVAKSRVGVPFPTIMEAIFMESIIELIREASIRLPGSIGQIIGIVGALVIGQSAVQAKLASPILIIIVAISSISAYIVPQFSTSYSIRFMRFPMIFAAGTFGAFGIAMVWIWLLIHLCTLESFGEPYLAGAAPFRWNDVKDLILRLPLWMMKTRSSTPEPEDVDRMTGQKGDREDE</sequence>
<name>A0A3Q9HTJ9_9FIRM</name>
<evidence type="ECO:0000256" key="4">
    <source>
        <dbReference type="SAM" id="Phobius"/>
    </source>
</evidence>
<feature type="transmembrane region" description="Helical" evidence="4">
    <location>
        <begin position="388"/>
        <end position="407"/>
    </location>
</feature>
<evidence type="ECO:0000256" key="2">
    <source>
        <dbReference type="ARBA" id="ARBA00023136"/>
    </source>
</evidence>
<protein>
    <submittedName>
        <fullName evidence="5">Uncharacterized protein</fullName>
    </submittedName>
</protein>
<feature type="transmembrane region" description="Helical" evidence="4">
    <location>
        <begin position="296"/>
        <end position="318"/>
    </location>
</feature>
<keyword evidence="6" id="KW-1185">Reference proteome</keyword>
<dbReference type="Proteomes" id="UP000267250">
    <property type="component" value="Chromosome"/>
</dbReference>
<feature type="region of interest" description="Disordered" evidence="3">
    <location>
        <begin position="484"/>
        <end position="505"/>
    </location>
</feature>
<dbReference type="GO" id="GO:0009847">
    <property type="term" value="P:spore germination"/>
    <property type="evidence" value="ECO:0007669"/>
    <property type="project" value="InterPro"/>
</dbReference>
<evidence type="ECO:0000256" key="3">
    <source>
        <dbReference type="SAM" id="MobiDB-lite"/>
    </source>
</evidence>
<dbReference type="PANTHER" id="PTHR22550:SF5">
    <property type="entry name" value="LEUCINE ZIPPER PROTEIN 4"/>
    <property type="match status" value="1"/>
</dbReference>
<evidence type="ECO:0000313" key="6">
    <source>
        <dbReference type="Proteomes" id="UP000267250"/>
    </source>
</evidence>